<reference evidence="3" key="1">
    <citation type="submission" date="2014-04" db="EMBL/GenBank/DDBJ databases">
        <title>Evolutionary Origins and Diversification of the Mycorrhizal Mutualists.</title>
        <authorList>
            <consortium name="DOE Joint Genome Institute"/>
            <consortium name="Mycorrhizal Genomics Consortium"/>
            <person name="Kohler A."/>
            <person name="Kuo A."/>
            <person name="Nagy L.G."/>
            <person name="Floudas D."/>
            <person name="Copeland A."/>
            <person name="Barry K.W."/>
            <person name="Cichocki N."/>
            <person name="Veneault-Fourrey C."/>
            <person name="LaButti K."/>
            <person name="Lindquist E.A."/>
            <person name="Lipzen A."/>
            <person name="Lundell T."/>
            <person name="Morin E."/>
            <person name="Murat C."/>
            <person name="Riley R."/>
            <person name="Ohm R."/>
            <person name="Sun H."/>
            <person name="Tunlid A."/>
            <person name="Henrissat B."/>
            <person name="Grigoriev I.V."/>
            <person name="Hibbett D.S."/>
            <person name="Martin F."/>
        </authorList>
    </citation>
    <scope>NUCLEOTIDE SEQUENCE [LARGE SCALE GENOMIC DNA]</scope>
    <source>
        <strain evidence="3">FD-334 SS-4</strain>
    </source>
</reference>
<keyword evidence="3" id="KW-1185">Reference proteome</keyword>
<evidence type="ECO:0000313" key="3">
    <source>
        <dbReference type="Proteomes" id="UP000054270"/>
    </source>
</evidence>
<feature type="region of interest" description="Disordered" evidence="1">
    <location>
        <begin position="123"/>
        <end position="153"/>
    </location>
</feature>
<sequence length="286" mass="30992">MSLDHFSEAIRHSIPRCSCARHTYKDYICDEGCHVAQYRNSGIYIVSGAGCLEHDGSCYVVPGCPIHDNRPPPGTLVVPLLYHLGAGLRGPQRVVIARHTASVTTVVELKDIINAADFAPQLPPSVSDSQNYPRPPAQNFGTPPPSPRESEYDWPTRSNIRELAASTTDVEAHVEPVNINDIPSYHDPSMYPSPLWSSTIFTMPTTLEDAAEVVSLNAAAEAATKEAAEALETALAVTSEWDNFDNFLSLAEAACVSCEHAATVKATAEAATKRLATRASRFLVYI</sequence>
<name>A0A0D2P2Z0_HYPSF</name>
<dbReference type="EMBL" id="KN817660">
    <property type="protein sequence ID" value="KJA14940.1"/>
    <property type="molecule type" value="Genomic_DNA"/>
</dbReference>
<organism evidence="2 3">
    <name type="scientific">Hypholoma sublateritium (strain FD-334 SS-4)</name>
    <dbReference type="NCBI Taxonomy" id="945553"/>
    <lineage>
        <taxon>Eukaryota</taxon>
        <taxon>Fungi</taxon>
        <taxon>Dikarya</taxon>
        <taxon>Basidiomycota</taxon>
        <taxon>Agaricomycotina</taxon>
        <taxon>Agaricomycetes</taxon>
        <taxon>Agaricomycetidae</taxon>
        <taxon>Agaricales</taxon>
        <taxon>Agaricineae</taxon>
        <taxon>Strophariaceae</taxon>
        <taxon>Hypholoma</taxon>
    </lineage>
</organism>
<dbReference type="Proteomes" id="UP000054270">
    <property type="component" value="Unassembled WGS sequence"/>
</dbReference>
<accession>A0A0D2P2Z0</accession>
<gene>
    <name evidence="2" type="ORF">HYPSUDRAFT_59101</name>
</gene>
<protein>
    <submittedName>
        <fullName evidence="2">Uncharacterized protein</fullName>
    </submittedName>
</protein>
<proteinExistence type="predicted"/>
<dbReference type="AlphaFoldDB" id="A0A0D2P2Z0"/>
<evidence type="ECO:0000313" key="2">
    <source>
        <dbReference type="EMBL" id="KJA14940.1"/>
    </source>
</evidence>
<evidence type="ECO:0000256" key="1">
    <source>
        <dbReference type="SAM" id="MobiDB-lite"/>
    </source>
</evidence>